<keyword evidence="3" id="KW-1185">Reference proteome</keyword>
<evidence type="ECO:0008006" key="4">
    <source>
        <dbReference type="Google" id="ProtNLM"/>
    </source>
</evidence>
<dbReference type="RefSeq" id="WP_244717038.1">
    <property type="nucleotide sequence ID" value="NZ_CP095072.1"/>
</dbReference>
<evidence type="ECO:0000256" key="1">
    <source>
        <dbReference type="SAM" id="Phobius"/>
    </source>
</evidence>
<dbReference type="Proteomes" id="UP000831782">
    <property type="component" value="Chromosome"/>
</dbReference>
<keyword evidence="1" id="KW-0812">Transmembrane</keyword>
<organism evidence="2 3">
    <name type="scientific">Gracilibacillus caseinilyticus</name>
    <dbReference type="NCBI Taxonomy" id="2932256"/>
    <lineage>
        <taxon>Bacteria</taxon>
        <taxon>Bacillati</taxon>
        <taxon>Bacillota</taxon>
        <taxon>Bacilli</taxon>
        <taxon>Bacillales</taxon>
        <taxon>Bacillaceae</taxon>
        <taxon>Gracilibacillus</taxon>
    </lineage>
</organism>
<sequence length="57" mass="6529">MRKWLVAILVLLILAILFDIPLQQLFMNVYNYLSQLLIPIVLGFIIVGVVFTGLLKK</sequence>
<proteinExistence type="predicted"/>
<accession>A0ABY4EV26</accession>
<dbReference type="EMBL" id="CP095072">
    <property type="protein sequence ID" value="UOQ47672.1"/>
    <property type="molecule type" value="Genomic_DNA"/>
</dbReference>
<reference evidence="2 3" key="1">
    <citation type="submission" date="2022-04" db="EMBL/GenBank/DDBJ databases">
        <title>Gracilibacillus sp. isolated from saltern.</title>
        <authorList>
            <person name="Won M."/>
            <person name="Lee C.-M."/>
            <person name="Woen H.-Y."/>
            <person name="Kwon S.-W."/>
        </authorList>
    </citation>
    <scope>NUCLEOTIDE SEQUENCE [LARGE SCALE GENOMIC DNA]</scope>
    <source>
        <strain evidence="2 3">SSWR10-1</strain>
    </source>
</reference>
<protein>
    <recommendedName>
        <fullName evidence="4">DUF1049 domain-containing protein</fullName>
    </recommendedName>
</protein>
<keyword evidence="1" id="KW-1133">Transmembrane helix</keyword>
<evidence type="ECO:0000313" key="2">
    <source>
        <dbReference type="EMBL" id="UOQ47672.1"/>
    </source>
</evidence>
<feature type="transmembrane region" description="Helical" evidence="1">
    <location>
        <begin position="35"/>
        <end position="55"/>
    </location>
</feature>
<evidence type="ECO:0000313" key="3">
    <source>
        <dbReference type="Proteomes" id="UP000831782"/>
    </source>
</evidence>
<keyword evidence="1" id="KW-0472">Membrane</keyword>
<gene>
    <name evidence="2" type="ORF">MUN88_16680</name>
</gene>
<name>A0ABY4EV26_9BACI</name>